<dbReference type="Gene3D" id="1.10.150.130">
    <property type="match status" value="1"/>
</dbReference>
<keyword evidence="1" id="KW-0238">DNA-binding</keyword>
<evidence type="ECO:0000313" key="3">
    <source>
        <dbReference type="EMBL" id="MBF1447346.1"/>
    </source>
</evidence>
<dbReference type="SUPFAM" id="SSF56349">
    <property type="entry name" value="DNA breaking-rejoining enzymes"/>
    <property type="match status" value="1"/>
</dbReference>
<protein>
    <submittedName>
        <fullName evidence="3">Integrase</fullName>
    </submittedName>
</protein>
<sequence>MAKNLETTYKSARFGICTYALILDKRHPKKDRNTFPVAMRYTIDRKSWYNFVAGEFTKEDFSKICTLSAKAVRSELYDKKVEFDAIFERQVELIERLGNSLTLDRIKTAITGVDTSKEVSFFGVWQDRINFFRTNNNGEQYTTAESYECAMKSFQKILWDRPITGFKVGKEDIEYWSNGMQNGVPDENGELIGQLSEATRGLYLRNCRAVWNECVSLGYLTNQEYPFSNVKKKKLVAIPVGDTRKDRYLNTEQMTELYRVFVEKRYPKLWKKGYAENAHYSLGLFLAQYLCNGFNMADAAELKYTQFYFDSGRKAFKFKRVKTRNRTEGGGEIIIPIIEPLQKILDEIATEPVLNGFVFPDILQGATHKAIKRKRISQENSNVQDRVIKISQDVLNWEVRPSGTWCRHSYGTNLTHAQVEDRYISQSMGHSTDKTITERYIAQYPLETMFEFNSKLLDLEPKVTVEDIKNMTEEQKTEILLKLLEKK</sequence>
<dbReference type="GO" id="GO:0006310">
    <property type="term" value="P:DNA recombination"/>
    <property type="evidence" value="ECO:0007669"/>
    <property type="project" value="UniProtKB-KW"/>
</dbReference>
<dbReference type="RefSeq" id="WP_278490788.1">
    <property type="nucleotide sequence ID" value="NZ_JABZTM010000091.1"/>
</dbReference>
<dbReference type="AlphaFoldDB" id="A0A9D5WXC8"/>
<dbReference type="InterPro" id="IPR011010">
    <property type="entry name" value="DNA_brk_join_enz"/>
</dbReference>
<evidence type="ECO:0000256" key="2">
    <source>
        <dbReference type="ARBA" id="ARBA00023172"/>
    </source>
</evidence>
<dbReference type="InterPro" id="IPR013762">
    <property type="entry name" value="Integrase-like_cat_sf"/>
</dbReference>
<gene>
    <name evidence="3" type="ORF">HXN55_08210</name>
</gene>
<dbReference type="InterPro" id="IPR010998">
    <property type="entry name" value="Integrase_recombinase_N"/>
</dbReference>
<comment type="caution">
    <text evidence="3">The sequence shown here is derived from an EMBL/GenBank/DDBJ whole genome shotgun (WGS) entry which is preliminary data.</text>
</comment>
<reference evidence="3" key="1">
    <citation type="submission" date="2020-04" db="EMBL/GenBank/DDBJ databases">
        <title>Deep metagenomics examines the oral microbiome during advanced dental caries in children, revealing novel taxa and co-occurrences with host molecules.</title>
        <authorList>
            <person name="Baker J.L."/>
            <person name="Morton J.T."/>
            <person name="Dinis M."/>
            <person name="Alvarez R."/>
            <person name="Tran N.C."/>
            <person name="Knight R."/>
            <person name="Edlund A."/>
        </authorList>
    </citation>
    <scope>NUCLEOTIDE SEQUENCE</scope>
    <source>
        <strain evidence="3">JCVI_32_bin.50</strain>
    </source>
</reference>
<dbReference type="Proteomes" id="UP000787419">
    <property type="component" value="Unassembled WGS sequence"/>
</dbReference>
<dbReference type="Gene3D" id="1.10.443.10">
    <property type="entry name" value="Intergrase catalytic core"/>
    <property type="match status" value="1"/>
</dbReference>
<name>A0A9D5WXC8_9BACT</name>
<dbReference type="GO" id="GO:0003677">
    <property type="term" value="F:DNA binding"/>
    <property type="evidence" value="ECO:0007669"/>
    <property type="project" value="UniProtKB-KW"/>
</dbReference>
<accession>A0A9D5WXC8</accession>
<proteinExistence type="predicted"/>
<dbReference type="PANTHER" id="PTHR30349:SF64">
    <property type="entry name" value="PROPHAGE INTEGRASE INTD-RELATED"/>
    <property type="match status" value="1"/>
</dbReference>
<organism evidence="3 4">
    <name type="scientific">Prevotella nigrescens</name>
    <dbReference type="NCBI Taxonomy" id="28133"/>
    <lineage>
        <taxon>Bacteria</taxon>
        <taxon>Pseudomonadati</taxon>
        <taxon>Bacteroidota</taxon>
        <taxon>Bacteroidia</taxon>
        <taxon>Bacteroidales</taxon>
        <taxon>Prevotellaceae</taxon>
        <taxon>Prevotella</taxon>
    </lineage>
</organism>
<evidence type="ECO:0000256" key="1">
    <source>
        <dbReference type="ARBA" id="ARBA00023125"/>
    </source>
</evidence>
<dbReference type="InterPro" id="IPR050090">
    <property type="entry name" value="Tyrosine_recombinase_XerCD"/>
</dbReference>
<keyword evidence="2" id="KW-0233">DNA recombination</keyword>
<dbReference type="EMBL" id="JABZTM010000091">
    <property type="protein sequence ID" value="MBF1447346.1"/>
    <property type="molecule type" value="Genomic_DNA"/>
</dbReference>
<dbReference type="PANTHER" id="PTHR30349">
    <property type="entry name" value="PHAGE INTEGRASE-RELATED"/>
    <property type="match status" value="1"/>
</dbReference>
<dbReference type="GO" id="GO:0015074">
    <property type="term" value="P:DNA integration"/>
    <property type="evidence" value="ECO:0007669"/>
    <property type="project" value="InterPro"/>
</dbReference>
<evidence type="ECO:0000313" key="4">
    <source>
        <dbReference type="Proteomes" id="UP000787419"/>
    </source>
</evidence>